<reference evidence="1" key="1">
    <citation type="submission" date="2021-01" db="EMBL/GenBank/DDBJ databases">
        <authorList>
            <person name="Corre E."/>
            <person name="Pelletier E."/>
            <person name="Niang G."/>
            <person name="Scheremetjew M."/>
            <person name="Finn R."/>
            <person name="Kale V."/>
            <person name="Holt S."/>
            <person name="Cochrane G."/>
            <person name="Meng A."/>
            <person name="Brown T."/>
            <person name="Cohen L."/>
        </authorList>
    </citation>
    <scope>NUCLEOTIDE SEQUENCE</scope>
    <source>
        <strain evidence="1">308</strain>
    </source>
</reference>
<dbReference type="AlphaFoldDB" id="A0A7S1BG72"/>
<dbReference type="PANTHER" id="PTHR42912:SF80">
    <property type="entry name" value="METHYLTRANSFERASE DOMAIN-CONTAINING PROTEIN"/>
    <property type="match status" value="1"/>
</dbReference>
<name>A0A7S1BG72_9STRA</name>
<evidence type="ECO:0000313" key="1">
    <source>
        <dbReference type="EMBL" id="CAD8886440.1"/>
    </source>
</evidence>
<accession>A0A7S1BG72</accession>
<gene>
    <name evidence="1" type="ORF">CHYS00102_LOCUS13638</name>
</gene>
<dbReference type="EMBL" id="HBFR01018739">
    <property type="protein sequence ID" value="CAD8886440.1"/>
    <property type="molecule type" value="Transcribed_RNA"/>
</dbReference>
<organism evidence="1">
    <name type="scientific">Corethron hystrix</name>
    <dbReference type="NCBI Taxonomy" id="216773"/>
    <lineage>
        <taxon>Eukaryota</taxon>
        <taxon>Sar</taxon>
        <taxon>Stramenopiles</taxon>
        <taxon>Ochrophyta</taxon>
        <taxon>Bacillariophyta</taxon>
        <taxon>Coscinodiscophyceae</taxon>
        <taxon>Corethrophycidae</taxon>
        <taxon>Corethrales</taxon>
        <taxon>Corethraceae</taxon>
        <taxon>Corethron</taxon>
    </lineage>
</organism>
<evidence type="ECO:0008006" key="2">
    <source>
        <dbReference type="Google" id="ProtNLM"/>
    </source>
</evidence>
<sequence>MAARKALLATAGLTTYGASSYAAFLYFSPPRKKKNDASATSPCACGSSCVADPLRNARYDVLAPDYDAKIDLDETLMGIGLLRRCLLFFHAAGDVLEVGAGTGRNLPYYRADQRVTLTDASPAMVAVLRDKLPRSTKMTAERSDGARLGERWGADAFDTVVDTFGLCSFDDPVGVLRQMRRVCRPDGKILLLEHGRTKKWDFLNRMLDDSAEEHAREWGCVWNRDIDRILEEAGLEAEVQRTWHFGTTYYLVCRPNSKEVTAELRTNCGSK</sequence>
<dbReference type="InterPro" id="IPR029063">
    <property type="entry name" value="SAM-dependent_MTases_sf"/>
</dbReference>
<dbReference type="GO" id="GO:0008168">
    <property type="term" value="F:methyltransferase activity"/>
    <property type="evidence" value="ECO:0007669"/>
    <property type="project" value="TreeGrafter"/>
</dbReference>
<dbReference type="InterPro" id="IPR050508">
    <property type="entry name" value="Methyltransf_Superfamily"/>
</dbReference>
<dbReference type="SUPFAM" id="SSF53335">
    <property type="entry name" value="S-adenosyl-L-methionine-dependent methyltransferases"/>
    <property type="match status" value="1"/>
</dbReference>
<protein>
    <recommendedName>
        <fullName evidence="2">Methyltransferase type 11 domain-containing protein</fullName>
    </recommendedName>
</protein>
<dbReference type="Pfam" id="PF13489">
    <property type="entry name" value="Methyltransf_23"/>
    <property type="match status" value="1"/>
</dbReference>
<dbReference type="CDD" id="cd02440">
    <property type="entry name" value="AdoMet_MTases"/>
    <property type="match status" value="1"/>
</dbReference>
<dbReference type="PANTHER" id="PTHR42912">
    <property type="entry name" value="METHYLTRANSFERASE"/>
    <property type="match status" value="1"/>
</dbReference>
<proteinExistence type="predicted"/>
<dbReference type="Gene3D" id="3.40.50.150">
    <property type="entry name" value="Vaccinia Virus protein VP39"/>
    <property type="match status" value="1"/>
</dbReference>